<dbReference type="InterPro" id="IPR017871">
    <property type="entry name" value="ABC_transporter-like_CS"/>
</dbReference>
<evidence type="ECO:0000256" key="4">
    <source>
        <dbReference type="ARBA" id="ARBA00022840"/>
    </source>
</evidence>
<dbReference type="InterPro" id="IPR003593">
    <property type="entry name" value="AAA+_ATPase"/>
</dbReference>
<comment type="similarity">
    <text evidence="1">Belongs to the ABC transporter superfamily.</text>
</comment>
<keyword evidence="2" id="KW-0813">Transport</keyword>
<evidence type="ECO:0000256" key="3">
    <source>
        <dbReference type="ARBA" id="ARBA00022741"/>
    </source>
</evidence>
<dbReference type="PROSITE" id="PS50893">
    <property type="entry name" value="ABC_TRANSPORTER_2"/>
    <property type="match status" value="1"/>
</dbReference>
<dbReference type="SUPFAM" id="SSF52540">
    <property type="entry name" value="P-loop containing nucleoside triphosphate hydrolases"/>
    <property type="match status" value="1"/>
</dbReference>
<gene>
    <name evidence="6" type="ORF">RMCB_6920</name>
</gene>
<dbReference type="GO" id="GO:0005524">
    <property type="term" value="F:ATP binding"/>
    <property type="evidence" value="ECO:0007669"/>
    <property type="project" value="UniProtKB-KW"/>
</dbReference>
<dbReference type="GO" id="GO:0055085">
    <property type="term" value="P:transmembrane transport"/>
    <property type="evidence" value="ECO:0007669"/>
    <property type="project" value="UniProtKB-ARBA"/>
</dbReference>
<dbReference type="Gene3D" id="3.40.50.300">
    <property type="entry name" value="P-loop containing nucleotide triphosphate hydrolases"/>
    <property type="match status" value="1"/>
</dbReference>
<keyword evidence="4 6" id="KW-0067">ATP-binding</keyword>
<dbReference type="SMART" id="SM00382">
    <property type="entry name" value="AAA"/>
    <property type="match status" value="1"/>
</dbReference>
<dbReference type="Proteomes" id="UP000069620">
    <property type="component" value="Unassembled WGS sequence"/>
</dbReference>
<protein>
    <submittedName>
        <fullName evidence="6">Oligopeptide transport ATP-binding protein OppF</fullName>
    </submittedName>
</protein>
<feature type="domain" description="ABC transporter" evidence="5">
    <location>
        <begin position="3"/>
        <end position="244"/>
    </location>
</feature>
<reference evidence="7" key="1">
    <citation type="journal article" date="2016" name="Genome Announc.">
        <title>Draft Genome Sequences of Five Rapidly Growing Mycobacterium Species, M. thermoresistibile, M. fortuitum subsp. acetamidolyticum, M. canariasense, M. brisbanense, and M. novocastrense.</title>
        <authorList>
            <person name="Katahira K."/>
            <person name="Ogura Y."/>
            <person name="Gotoh Y."/>
            <person name="Hayashi T."/>
        </authorList>
    </citation>
    <scope>NUCLEOTIDE SEQUENCE [LARGE SCALE GENOMIC DNA]</scope>
    <source>
        <strain evidence="7">JCM15654</strain>
    </source>
</reference>
<dbReference type="STRING" id="146020.RMCB_6920"/>
<dbReference type="Pfam" id="PF08352">
    <property type="entry name" value="oligo_HPY"/>
    <property type="match status" value="1"/>
</dbReference>
<dbReference type="PROSITE" id="PS00211">
    <property type="entry name" value="ABC_TRANSPORTER_1"/>
    <property type="match status" value="1"/>
</dbReference>
<dbReference type="GO" id="GO:0016887">
    <property type="term" value="F:ATP hydrolysis activity"/>
    <property type="evidence" value="ECO:0007669"/>
    <property type="project" value="InterPro"/>
</dbReference>
<dbReference type="InterPro" id="IPR027417">
    <property type="entry name" value="P-loop_NTPase"/>
</dbReference>
<dbReference type="InterPro" id="IPR050319">
    <property type="entry name" value="ABC_transp_ATP-bind"/>
</dbReference>
<dbReference type="CDD" id="cd03257">
    <property type="entry name" value="ABC_NikE_OppD_transporters"/>
    <property type="match status" value="1"/>
</dbReference>
<dbReference type="InterPro" id="IPR003439">
    <property type="entry name" value="ABC_transporter-like_ATP-bd"/>
</dbReference>
<dbReference type="EMBL" id="BCSX01000064">
    <property type="protein sequence ID" value="GAS92824.1"/>
    <property type="molecule type" value="Genomic_DNA"/>
</dbReference>
<reference evidence="7" key="2">
    <citation type="submission" date="2016-02" db="EMBL/GenBank/DDBJ databases">
        <title>Draft genome sequence of five rapidly growing Mycobacterium species.</title>
        <authorList>
            <person name="Katahira K."/>
            <person name="Gotou Y."/>
            <person name="Iida K."/>
            <person name="Ogura Y."/>
            <person name="Hayashi T."/>
        </authorList>
    </citation>
    <scope>NUCLEOTIDE SEQUENCE [LARGE SCALE GENOMIC DNA]</scope>
    <source>
        <strain evidence="7">JCM15654</strain>
    </source>
</reference>
<evidence type="ECO:0000313" key="6">
    <source>
        <dbReference type="EMBL" id="GAS92824.1"/>
    </source>
</evidence>
<dbReference type="InterPro" id="IPR013563">
    <property type="entry name" value="Oligopep_ABC_C"/>
</dbReference>
<organism evidence="6 7">
    <name type="scientific">Mycolicibacterium brisbanense</name>
    <dbReference type="NCBI Taxonomy" id="146020"/>
    <lineage>
        <taxon>Bacteria</taxon>
        <taxon>Bacillati</taxon>
        <taxon>Actinomycetota</taxon>
        <taxon>Actinomycetes</taxon>
        <taxon>Mycobacteriales</taxon>
        <taxon>Mycobacteriaceae</taxon>
        <taxon>Mycolicibacterium</taxon>
    </lineage>
</organism>
<evidence type="ECO:0000259" key="5">
    <source>
        <dbReference type="PROSITE" id="PS50893"/>
    </source>
</evidence>
<dbReference type="GO" id="GO:0015833">
    <property type="term" value="P:peptide transport"/>
    <property type="evidence" value="ECO:0007669"/>
    <property type="project" value="InterPro"/>
</dbReference>
<accession>A0A124E178</accession>
<keyword evidence="3" id="KW-0547">Nucleotide-binding</keyword>
<evidence type="ECO:0000256" key="1">
    <source>
        <dbReference type="ARBA" id="ARBA00005417"/>
    </source>
</evidence>
<evidence type="ECO:0000256" key="2">
    <source>
        <dbReference type="ARBA" id="ARBA00022448"/>
    </source>
</evidence>
<dbReference type="PANTHER" id="PTHR43776">
    <property type="entry name" value="TRANSPORT ATP-BINDING PROTEIN"/>
    <property type="match status" value="1"/>
</dbReference>
<keyword evidence="7" id="KW-1185">Reference proteome</keyword>
<sequence>MSEQLVDVAEVTAGYRPDELTLHGVSLTIGAGESVGLVGESGSGKTTLAKVIMGLVAIRSGSMRICGREWGKRPARDPMRRRVQMVFQDPYGSLNPKLTAEEVVADSFHRWNQGSHRSALEQARRLLDEVGLPTRALQSRTARLSGGQCQRVGIARALACGPDLLVADEPTSSLDVSVQAQILNLMRTLQEERGLSLLLISHDLAVVRYMTERAAVMYRGRIVEQGSSDKLFTQPEHPYTALLVDSIPGSGLSGRRACES</sequence>
<comment type="caution">
    <text evidence="6">The sequence shown here is derived from an EMBL/GenBank/DDBJ whole genome shotgun (WGS) entry which is preliminary data.</text>
</comment>
<dbReference type="Pfam" id="PF00005">
    <property type="entry name" value="ABC_tran"/>
    <property type="match status" value="1"/>
</dbReference>
<dbReference type="PANTHER" id="PTHR43776:SF7">
    <property type="entry name" value="D,D-DIPEPTIDE TRANSPORT ATP-BINDING PROTEIN DDPF-RELATED"/>
    <property type="match status" value="1"/>
</dbReference>
<evidence type="ECO:0000313" key="7">
    <source>
        <dbReference type="Proteomes" id="UP000069620"/>
    </source>
</evidence>
<proteinExistence type="inferred from homology"/>
<dbReference type="AlphaFoldDB" id="A0A124E178"/>
<name>A0A124E178_9MYCO</name>